<feature type="compositionally biased region" description="Pro residues" evidence="1">
    <location>
        <begin position="2526"/>
        <end position="2544"/>
    </location>
</feature>
<accession>A0ABQ5S4W0</accession>
<feature type="compositionally biased region" description="Low complexity" evidence="1">
    <location>
        <begin position="2724"/>
        <end position="2733"/>
    </location>
</feature>
<feature type="compositionally biased region" description="Gly residues" evidence="1">
    <location>
        <begin position="3201"/>
        <end position="3214"/>
    </location>
</feature>
<feature type="compositionally biased region" description="Gly residues" evidence="1">
    <location>
        <begin position="3086"/>
        <end position="3098"/>
    </location>
</feature>
<evidence type="ECO:0000313" key="3">
    <source>
        <dbReference type="EMBL" id="GLI64829.1"/>
    </source>
</evidence>
<feature type="compositionally biased region" description="Low complexity" evidence="1">
    <location>
        <begin position="2926"/>
        <end position="2948"/>
    </location>
</feature>
<feature type="compositionally biased region" description="Low complexity" evidence="1">
    <location>
        <begin position="2685"/>
        <end position="2696"/>
    </location>
</feature>
<evidence type="ECO:0000313" key="4">
    <source>
        <dbReference type="Proteomes" id="UP001165090"/>
    </source>
</evidence>
<protein>
    <recommendedName>
        <fullName evidence="5">Fucolectin tachylectin-4 pentraxin-1 domain-containing protein</fullName>
    </recommendedName>
</protein>
<feature type="region of interest" description="Disordered" evidence="1">
    <location>
        <begin position="3401"/>
        <end position="3443"/>
    </location>
</feature>
<feature type="transmembrane region" description="Helical" evidence="2">
    <location>
        <begin position="3284"/>
        <end position="3305"/>
    </location>
</feature>
<feature type="region of interest" description="Disordered" evidence="1">
    <location>
        <begin position="3149"/>
        <end position="3217"/>
    </location>
</feature>
<feature type="compositionally biased region" description="Gly residues" evidence="1">
    <location>
        <begin position="2484"/>
        <end position="2506"/>
    </location>
</feature>
<feature type="region of interest" description="Disordered" evidence="1">
    <location>
        <begin position="2963"/>
        <end position="2995"/>
    </location>
</feature>
<gene>
    <name evidence="3" type="ORF">VaNZ11_008133</name>
</gene>
<feature type="compositionally biased region" description="Low complexity" evidence="1">
    <location>
        <begin position="1218"/>
        <end position="1230"/>
    </location>
</feature>
<organism evidence="3 4">
    <name type="scientific">Volvox africanus</name>
    <dbReference type="NCBI Taxonomy" id="51714"/>
    <lineage>
        <taxon>Eukaryota</taxon>
        <taxon>Viridiplantae</taxon>
        <taxon>Chlorophyta</taxon>
        <taxon>core chlorophytes</taxon>
        <taxon>Chlorophyceae</taxon>
        <taxon>CS clade</taxon>
        <taxon>Chlamydomonadales</taxon>
        <taxon>Volvocaceae</taxon>
        <taxon>Volvox</taxon>
    </lineage>
</organism>
<keyword evidence="2" id="KW-0472">Membrane</keyword>
<feature type="transmembrane region" description="Helical" evidence="2">
    <location>
        <begin position="3312"/>
        <end position="3337"/>
    </location>
</feature>
<proteinExistence type="predicted"/>
<feature type="region of interest" description="Disordered" evidence="1">
    <location>
        <begin position="3026"/>
        <end position="3130"/>
    </location>
</feature>
<dbReference type="InterPro" id="IPR008979">
    <property type="entry name" value="Galactose-bd-like_sf"/>
</dbReference>
<feature type="compositionally biased region" description="Pro residues" evidence="1">
    <location>
        <begin position="1826"/>
        <end position="1859"/>
    </location>
</feature>
<feature type="compositionally biased region" description="Polar residues" evidence="1">
    <location>
        <begin position="1497"/>
        <end position="1507"/>
    </location>
</feature>
<feature type="compositionally biased region" description="Low complexity" evidence="1">
    <location>
        <begin position="3099"/>
        <end position="3117"/>
    </location>
</feature>
<keyword evidence="4" id="KW-1185">Reference proteome</keyword>
<reference evidence="3 4" key="1">
    <citation type="journal article" date="2023" name="IScience">
        <title>Expanded male sex-determining region conserved during the evolution of homothallism in the green alga Volvox.</title>
        <authorList>
            <person name="Yamamoto K."/>
            <person name="Matsuzaki R."/>
            <person name="Mahakham W."/>
            <person name="Heman W."/>
            <person name="Sekimoto H."/>
            <person name="Kawachi M."/>
            <person name="Minakuchi Y."/>
            <person name="Toyoda A."/>
            <person name="Nozaki H."/>
        </authorList>
    </citation>
    <scope>NUCLEOTIDE SEQUENCE [LARGE SCALE GENOMIC DNA]</scope>
    <source>
        <strain evidence="3 4">NIES-4468</strain>
    </source>
</reference>
<feature type="transmembrane region" description="Helical" evidence="2">
    <location>
        <begin position="2000"/>
        <end position="2022"/>
    </location>
</feature>
<evidence type="ECO:0000256" key="2">
    <source>
        <dbReference type="SAM" id="Phobius"/>
    </source>
</evidence>
<comment type="caution">
    <text evidence="3">The sequence shown here is derived from an EMBL/GenBank/DDBJ whole genome shotgun (WGS) entry which is preliminary data.</text>
</comment>
<feature type="transmembrane region" description="Helical" evidence="2">
    <location>
        <begin position="27"/>
        <end position="48"/>
    </location>
</feature>
<dbReference type="EMBL" id="BSDZ01000021">
    <property type="protein sequence ID" value="GLI64829.1"/>
    <property type="molecule type" value="Genomic_DNA"/>
</dbReference>
<feature type="compositionally biased region" description="Low complexity" evidence="1">
    <location>
        <begin position="1339"/>
        <end position="1348"/>
    </location>
</feature>
<feature type="compositionally biased region" description="Low complexity" evidence="1">
    <location>
        <begin position="2874"/>
        <end position="2885"/>
    </location>
</feature>
<sequence length="3443" mass="356222">MADQCVRPTNIKSPCGCPQLRRQRKRFFFWGLAGLGMFMVLSMTVTVVDAQNTGSSSTTTTTSSLARLPHVVVWIGNNSVSVDPYVVYVTAALETKFIVSYARNEDEVSYNKTLMDVLLLPAMNSTKDSSPYPTRYPSAAAFLEDGGSILLVSYWNKTAIISYTEMVLTTPTGASRPPVNSIQCNPSQEPQATMALFESHPNHIPVTLRGSESSGSGGINVTFPNRLYGTYDSPRGIYILNCSAGAFLAMYKTESSGQPLVEFMDRGNGTVYYISYSWDDEGGAPKAGWNELLAQLVLEAYSRGPEIAAEWTAASTTPASDLQPGDFSEVTRQVSYLPVSRGRPSWTSGGTLTGLGALLSPVAPFNPVKSWSLSLACHSLVQPGLEVGALWVAFDLGLIRPVVRVTVQSFELGSSSLASVTVPMEVRVSNLTFSGTAKSGVRLCPGAVLKYVSSGAGVPRRVACPKSAAPALLGRYVVVRLMDPAGELAAAFPAARLCGVDVWALVRSSQGPVTLASRHRPVCPGAPLSLPAAFRDIYSLLPPDNTTGALAVDGLYHDNRQGSGYGMCAISFPQDGPWFTIDLGSPQKVLWVELTKSAEEQFDAQLQHVYIVVHGANSISSSSPECSDFGAFNEMDVFALPTCGGSSESLGDRGISLNPGSTFAAQCGNGSFGRFVTIYRPPTSRSPQYGYTGSLRLCEVDVYVLQTIYGLQQVSYNRPVDYGPNGPRAAVQPDATSLLNGNYPLLAAGMITDGLKPGDDGTAQERLCPRVYDNSTSGPAPYEAGDGVFLVVDLGASAAGYVVEAVVVTFANSALQDPTSATPAEVATYLDVRVGSQSAGSLYNANATGRENPPCALHVGLLSGLEPLDERWYLDSLHRRRYSCPSGAQAEGGARYVVLMMPRRWQLADMVSKVAWGGSNTTTGWFSLAICEVDVYARVAAGASSSLTLVTGRHTTASQSSSNSAGGFHLALRNPNTQARIDASTHRLGNNSEASYCALADALPSRNYWVMDLQRMMQVAFVRVLGPHAPGSGLEVVVRVLDDSWDGATHPGDVFGPVCSPTTGLGGANKTLTTEAGPEGASGEVACRDAASSGYAVGRYVAIYVEGTYSGKQSLLLCQAYVYINGTSGWDDVYGYAGLTYVPEGLIPELKTATSRDFFGGGVVVSTTDYQESYVIDSLDTAPNQMRRLLQQQERDQLLQLLEEPSRTNNTSKRIMKTSTSRNNSSSSSGGSSGGRDGEYDVGEHSSNINGDNIITGSGRSALAGARPPDGAAATVLAGWSEYDTPYEASYDGAEAAEDSGGVQGNGNEGDIDEGARCCGLGGLRSSGAKGQTLSHLMQQQPLQQQQQRQRRRRQLWVSSFISANTTSMWRVDLGRPQAVRTTVLYTQSYTAQYIEYDNIQILITNSSNAMDGAVVTSTGSINLLKSSHFFECGGATGRYVFVNRTVAFSLPLTDIVVFMDSPSDLDGRVVSGRPTSQTGGVVVGPGGSSNAVNGLNPRQANETNSLNGSPMAMSYYGSRTSSDPSPWWAVDLGVALPLTAVQITAVPEDGGSGGGSGAMALQGYEIRLSNTSAQTGTEGLVAVGAGSTLAVAYGTTVLVQLPYGLPAARQLIVRLPPQTDNSNQTLSLGQVVVLTNTSQLEFIVDSANASAQPALALSRLYDSSMASASAAATVFDSAGCGSATANASQQAWITLDLGASPEISRVELVNNAVYDISVELRLGNTEVAVGGDGSENPVAVSGPILLPTSVTSVHYLDPPGFGRFLTVQSVAAGYQLAACVTAFGPTPFDLVLLTPSPPPSPSPSPSLSPSPSPPPAPLMPSTSRPAPPPSPSPPRNPSPPPSRNPLPPPSPSPPPPSPLVYQVGKIETDHKAVQVAAASTIAATTTVTIAASVAASIAASTATAAATTAAASGAASGVAGGVGSSAISTGSGAIATSGAVTASIFVTHLQFFALTPYAATNATRQYRQVNLELSWFNLGFSTFAMRNVPIHEEAAYNQIFNNVALIAATVAAHYLVLLLFAKWSALRDWTLPGWFAFPFLEIFVTAFTLSSLSAAAAVLLGAAAVSGHPRPAVVGCVVVLFITTFAVTAIWIVARVRIVSSSLGLKFSLKKQTQPRFKEATAVKAADDTGSNSSSDRRSKGKRQRQPVAEATVQPRNSGGTGGPDGGRSVGPRASNVAVPTVADGGTANDDANVSRAVTARSIVVLSHLAGSANSWRSVATDEDGGGPKGPNSVSERPSSQGTLRAGSSPGDTKRNTKQDPKTKEEGGEGRGDTALTSDDEEEVKKHSHGVQGVLAWMYLGHWNRDDAMAVSQKLEPRRTRKYLAERMSLRAAARCLYLQPDPDHNLDPEGDNRTPCRRRRYRRDDSTGGGADGGGADDGGVDSVPGGSRAATTYPPASPTSGSETRPLTTQNGDKVTRGSVEGPMSSQPSSLGQGAAASRPEQGSKSYSAAAAHLPTMSKPGGKLGGVPGPLHPPWRPAGAATGGNGNGGGTDGADGGRGGQTGGTRSMIGTKASTAKVLDPAGMPPPPQAPLPPAPPPLPVDSPMHTKPEAASTGVNDPQNNEDGLAATSRKRIVRTAAGSGGGRDDGLSGDGSGSGNRGDTNGKKGHRFRRGPGSPSEEEAVAAGGAGEGDGGVVRGKARLLDAETTSRAFPASRYTDGDPGFTFDIVSSTKSTSRAAAAAASVPLQPSASPTRMRTRVLQSDASAAASAANEQPSGKQSAAPSVVPEAAESAAPEAAAFRRLRAKSRVDIPLPLLSFNVENATIGAIAAEVVATWSGAPPNAETDEELQRRMVHSWMKSEAADRAPPSTAVQPQVLPPSESVVNVAVAPTAALPPLPPRPGARVQVVGGMPGSLGNVSTSLTASAAALAPAPGSSASPGANPQQISRVGSPPNRHQLQGDTSTTTSTTNTNNNHHHHQGMASRLAPSAAAAASTATAATGSPLPSVMSAPAPLAPTLQVKGAPQQSLPGLLSPAPSPPAPPPTESAVGGLGSAAVPPPFMPILSFGVNTYSEAYITGGGPRAFGSRHSSQSSLAVRPPSASKAGSRRSVTGEGDDDDGFGEGGIPGVGGRRFGPPRRKGAGSSGGGARPGGATAGAASDSSRPSSSPGLGWPAPRATAAIAPERAPPEFAATAGAAAVAAVATAGGGVPGSGRLRGTPDRYDNPDGSRSITGDSGAAVVIDDDNNGDDDKDEGNIRDGGGGGSDGGGGEGEGDAKLDAATRLLLQRMEVFERYGLTFEENQGHRKLAMTFYAAFLLNTLLPGALLGMQTGAKLTPGSSAALGVNVALLVFKASYALYVTFIMPYINIVLIGAEVICSWLETVVVMCIVLITVRSGAATKTTTAAGQSTGIKAAGDTMLVCELIVMVIQIFTMFLTAVVPGVMTIFETIRAKLGSRRNERTKLHQGKQQQQEAPAAERPGGVQAAASADLSEAAGLGRS</sequence>
<feature type="region of interest" description="Disordered" evidence="1">
    <location>
        <begin position="2874"/>
        <end position="2948"/>
    </location>
</feature>
<keyword evidence="2" id="KW-0812">Transmembrane</keyword>
<keyword evidence="2" id="KW-1133">Transmembrane helix</keyword>
<feature type="compositionally biased region" description="Low complexity" evidence="1">
    <location>
        <begin position="2967"/>
        <end position="2978"/>
    </location>
</feature>
<feature type="compositionally biased region" description="Low complexity" evidence="1">
    <location>
        <begin position="2906"/>
        <end position="2917"/>
    </location>
</feature>
<feature type="region of interest" description="Disordered" evidence="1">
    <location>
        <begin position="1330"/>
        <end position="1350"/>
    </location>
</feature>
<feature type="compositionally biased region" description="Polar residues" evidence="1">
    <location>
        <begin position="2886"/>
        <end position="2905"/>
    </location>
</feature>
<feature type="compositionally biased region" description="Polar residues" evidence="1">
    <location>
        <begin position="2233"/>
        <end position="2244"/>
    </location>
</feature>
<feature type="compositionally biased region" description="Polar residues" evidence="1">
    <location>
        <begin position="1245"/>
        <end position="1254"/>
    </location>
</feature>
<feature type="compositionally biased region" description="Pro residues" evidence="1">
    <location>
        <begin position="1796"/>
        <end position="1819"/>
    </location>
</feature>
<feature type="compositionally biased region" description="Gly residues" evidence="1">
    <location>
        <begin position="2369"/>
        <end position="2380"/>
    </location>
</feature>
<feature type="region of interest" description="Disordered" evidence="1">
    <location>
        <begin position="2341"/>
        <end position="2667"/>
    </location>
</feature>
<feature type="region of interest" description="Disordered" evidence="1">
    <location>
        <begin position="2218"/>
        <end position="2290"/>
    </location>
</feature>
<feature type="region of interest" description="Disordered" evidence="1">
    <location>
        <begin position="1795"/>
        <end position="1862"/>
    </location>
</feature>
<feature type="compositionally biased region" description="Basic and acidic residues" evidence="1">
    <location>
        <begin position="2343"/>
        <end position="2356"/>
    </location>
</feature>
<feature type="region of interest" description="Disordered" evidence="1">
    <location>
        <begin position="1469"/>
        <end position="1507"/>
    </location>
</feature>
<feature type="compositionally biased region" description="Basic and acidic residues" evidence="1">
    <location>
        <begin position="2119"/>
        <end position="2128"/>
    </location>
</feature>
<feature type="compositionally biased region" description="Basic and acidic residues" evidence="1">
    <location>
        <begin position="2253"/>
        <end position="2273"/>
    </location>
</feature>
<feature type="compositionally biased region" description="Polar residues" evidence="1">
    <location>
        <begin position="2401"/>
        <end position="2416"/>
    </location>
</feature>
<feature type="compositionally biased region" description="Pro residues" evidence="1">
    <location>
        <begin position="2979"/>
        <end position="2988"/>
    </location>
</feature>
<dbReference type="Gene3D" id="2.60.120.260">
    <property type="entry name" value="Galactose-binding domain-like"/>
    <property type="match status" value="4"/>
</dbReference>
<feature type="transmembrane region" description="Helical" evidence="2">
    <location>
        <begin position="3251"/>
        <end position="3272"/>
    </location>
</feature>
<feature type="compositionally biased region" description="Polar residues" evidence="1">
    <location>
        <begin position="2557"/>
        <end position="2566"/>
    </location>
</feature>
<feature type="compositionally biased region" description="Gly residues" evidence="1">
    <location>
        <begin position="3065"/>
        <end position="3076"/>
    </location>
</feature>
<feature type="transmembrane region" description="Helical" evidence="2">
    <location>
        <begin position="2034"/>
        <end position="2061"/>
    </location>
</feature>
<feature type="compositionally biased region" description="Low complexity" evidence="1">
    <location>
        <begin position="3428"/>
        <end position="3443"/>
    </location>
</feature>
<dbReference type="InterPro" id="IPR051941">
    <property type="entry name" value="BG_Antigen-Binding_Lectin"/>
</dbReference>
<feature type="region of interest" description="Disordered" evidence="1">
    <location>
        <begin position="1200"/>
        <end position="1254"/>
    </location>
</feature>
<feature type="region of interest" description="Disordered" evidence="1">
    <location>
        <begin position="2119"/>
        <end position="2192"/>
    </location>
</feature>
<name>A0ABQ5S4W0_9CHLO</name>
<dbReference type="SUPFAM" id="SSF49785">
    <property type="entry name" value="Galactose-binding domain-like"/>
    <property type="match status" value="3"/>
</dbReference>
<feature type="compositionally biased region" description="Acidic residues" evidence="1">
    <location>
        <begin position="3185"/>
        <end position="3196"/>
    </location>
</feature>
<feature type="compositionally biased region" description="Basic and acidic residues" evidence="1">
    <location>
        <begin position="3161"/>
        <end position="3170"/>
    </location>
</feature>
<dbReference type="PANTHER" id="PTHR45713:SF6">
    <property type="entry name" value="F5_8 TYPE C DOMAIN-CONTAINING PROTEIN"/>
    <property type="match status" value="1"/>
</dbReference>
<evidence type="ECO:0008006" key="5">
    <source>
        <dbReference type="Google" id="ProtNLM"/>
    </source>
</evidence>
<evidence type="ECO:0000256" key="1">
    <source>
        <dbReference type="SAM" id="MobiDB-lite"/>
    </source>
</evidence>
<feature type="compositionally biased region" description="Gly residues" evidence="1">
    <location>
        <begin position="2160"/>
        <end position="2170"/>
    </location>
</feature>
<feature type="transmembrane region" description="Helical" evidence="2">
    <location>
        <begin position="3367"/>
        <end position="3390"/>
    </location>
</feature>
<dbReference type="PANTHER" id="PTHR45713">
    <property type="entry name" value="FTP DOMAIN-CONTAINING PROTEIN"/>
    <property type="match status" value="1"/>
</dbReference>
<feature type="region of interest" description="Disordered" evidence="1">
    <location>
        <begin position="2685"/>
        <end position="2733"/>
    </location>
</feature>
<dbReference type="Proteomes" id="UP001165090">
    <property type="component" value="Unassembled WGS sequence"/>
</dbReference>
<feature type="compositionally biased region" description="Gly residues" evidence="1">
    <location>
        <begin position="2629"/>
        <end position="2639"/>
    </location>
</feature>
<feature type="transmembrane region" description="Helical" evidence="2">
    <location>
        <begin position="2073"/>
        <end position="2095"/>
    </location>
</feature>